<dbReference type="CDD" id="cd00063">
    <property type="entry name" value="FN3"/>
    <property type="match status" value="1"/>
</dbReference>
<dbReference type="SUPFAM" id="SSF48726">
    <property type="entry name" value="Immunoglobulin"/>
    <property type="match status" value="5"/>
</dbReference>
<dbReference type="PANTHER" id="PTHR47633">
    <property type="entry name" value="IMMUNOGLOBULIN"/>
    <property type="match status" value="1"/>
</dbReference>
<evidence type="ECO:0000313" key="14">
    <source>
        <dbReference type="Ensembl" id="ENSSFOP00015035814.1"/>
    </source>
</evidence>
<dbReference type="InterPro" id="IPR017441">
    <property type="entry name" value="Protein_kinase_ATP_BS"/>
</dbReference>
<dbReference type="SUPFAM" id="SSF56112">
    <property type="entry name" value="Protein kinase-like (PK-like)"/>
    <property type="match status" value="1"/>
</dbReference>
<dbReference type="GO" id="GO:0004672">
    <property type="term" value="F:protein kinase activity"/>
    <property type="evidence" value="ECO:0007669"/>
    <property type="project" value="InterPro"/>
</dbReference>
<evidence type="ECO:0000259" key="11">
    <source>
        <dbReference type="PROSITE" id="PS50011"/>
    </source>
</evidence>
<keyword evidence="7" id="KW-1015">Disulfide bond</keyword>
<dbReference type="PROSITE" id="PS00108">
    <property type="entry name" value="PROTEIN_KINASE_ST"/>
    <property type="match status" value="1"/>
</dbReference>
<dbReference type="PANTHER" id="PTHR47633:SF9">
    <property type="entry name" value="NON-SPECIFIC SERINE_THREONINE PROTEIN KINASE"/>
    <property type="match status" value="1"/>
</dbReference>
<dbReference type="Pfam" id="PF00069">
    <property type="entry name" value="Pkinase"/>
    <property type="match status" value="1"/>
</dbReference>
<feature type="domain" description="Ig-like" evidence="12">
    <location>
        <begin position="42"/>
        <end position="132"/>
    </location>
</feature>
<evidence type="ECO:0000256" key="2">
    <source>
        <dbReference type="ARBA" id="ARBA00006692"/>
    </source>
</evidence>
<dbReference type="FunFam" id="2.60.40.10:FF:000425">
    <property type="entry name" value="Myosin light chain kinase"/>
    <property type="match status" value="1"/>
</dbReference>
<feature type="domain" description="Fibronectin type-III" evidence="13">
    <location>
        <begin position="557"/>
        <end position="661"/>
    </location>
</feature>
<dbReference type="PROSITE" id="PS50835">
    <property type="entry name" value="IG_LIKE"/>
    <property type="match status" value="5"/>
</dbReference>
<keyword evidence="8" id="KW-0393">Immunoglobulin domain</keyword>
<dbReference type="FunFam" id="2.60.40.10:FF:002704">
    <property type="entry name" value="Myosin, light chain kinase 5"/>
    <property type="match status" value="1"/>
</dbReference>
<dbReference type="InterPro" id="IPR003961">
    <property type="entry name" value="FN3_dom"/>
</dbReference>
<comment type="subcellular location">
    <subcellularLocation>
        <location evidence="1">Cytoplasm</location>
        <location evidence="1">Myofibril</location>
    </subcellularLocation>
</comment>
<dbReference type="InterPro" id="IPR036179">
    <property type="entry name" value="Ig-like_dom_sf"/>
</dbReference>
<dbReference type="GO" id="GO:0060298">
    <property type="term" value="P:positive regulation of sarcomere organization"/>
    <property type="evidence" value="ECO:0007669"/>
    <property type="project" value="UniProtKB-ARBA"/>
</dbReference>
<reference evidence="14" key="2">
    <citation type="submission" date="2025-08" db="UniProtKB">
        <authorList>
            <consortium name="Ensembl"/>
        </authorList>
    </citation>
    <scope>IDENTIFICATION</scope>
</reference>
<feature type="domain" description="Ig-like" evidence="12">
    <location>
        <begin position="156"/>
        <end position="246"/>
    </location>
</feature>
<dbReference type="GO" id="GO:0055013">
    <property type="term" value="P:cardiac muscle cell development"/>
    <property type="evidence" value="ECO:0007669"/>
    <property type="project" value="UniProtKB-ARBA"/>
</dbReference>
<feature type="domain" description="Ig-like" evidence="12">
    <location>
        <begin position="464"/>
        <end position="553"/>
    </location>
</feature>
<dbReference type="Proteomes" id="UP000694397">
    <property type="component" value="Chromosome 8"/>
</dbReference>
<dbReference type="GO" id="GO:0030016">
    <property type="term" value="C:myofibril"/>
    <property type="evidence" value="ECO:0007669"/>
    <property type="project" value="UniProtKB-SubCell"/>
</dbReference>
<feature type="region of interest" description="Disordered" evidence="10">
    <location>
        <begin position="268"/>
        <end position="292"/>
    </location>
</feature>
<evidence type="ECO:0000256" key="3">
    <source>
        <dbReference type="ARBA" id="ARBA00022490"/>
    </source>
</evidence>
<keyword evidence="3" id="KW-0963">Cytoplasm</keyword>
<dbReference type="PROSITE" id="PS50011">
    <property type="entry name" value="PROTEIN_KINASE_DOM"/>
    <property type="match status" value="1"/>
</dbReference>
<protein>
    <submittedName>
        <fullName evidence="14">Myosin, light chain kinase 5</fullName>
    </submittedName>
</protein>
<proteinExistence type="inferred from homology"/>
<evidence type="ECO:0000256" key="1">
    <source>
        <dbReference type="ARBA" id="ARBA00004657"/>
    </source>
</evidence>
<name>A0A8C9SEF2_SCLFO</name>
<dbReference type="InterPro" id="IPR013098">
    <property type="entry name" value="Ig_I-set"/>
</dbReference>
<dbReference type="InterPro" id="IPR011009">
    <property type="entry name" value="Kinase-like_dom_sf"/>
</dbReference>
<dbReference type="GeneTree" id="ENSGT00940000163949"/>
<dbReference type="SMART" id="SM00220">
    <property type="entry name" value="S_TKc"/>
    <property type="match status" value="1"/>
</dbReference>
<dbReference type="PROSITE" id="PS50853">
    <property type="entry name" value="FN3"/>
    <property type="match status" value="1"/>
</dbReference>
<gene>
    <name evidence="14" type="primary">LOC108941557</name>
</gene>
<dbReference type="Gene3D" id="2.60.40.10">
    <property type="entry name" value="Immunoglobulins"/>
    <property type="match status" value="6"/>
</dbReference>
<feature type="domain" description="Protein kinase" evidence="11">
    <location>
        <begin position="684"/>
        <end position="938"/>
    </location>
</feature>
<feature type="domain" description="Ig-like" evidence="12">
    <location>
        <begin position="316"/>
        <end position="401"/>
    </location>
</feature>
<organism evidence="14 15">
    <name type="scientific">Scleropages formosus</name>
    <name type="common">Asian bonytongue</name>
    <name type="synonym">Osteoglossum formosum</name>
    <dbReference type="NCBI Taxonomy" id="113540"/>
    <lineage>
        <taxon>Eukaryota</taxon>
        <taxon>Metazoa</taxon>
        <taxon>Chordata</taxon>
        <taxon>Craniata</taxon>
        <taxon>Vertebrata</taxon>
        <taxon>Euteleostomi</taxon>
        <taxon>Actinopterygii</taxon>
        <taxon>Neopterygii</taxon>
        <taxon>Teleostei</taxon>
        <taxon>Osteoglossocephala</taxon>
        <taxon>Osteoglossomorpha</taxon>
        <taxon>Osteoglossiformes</taxon>
        <taxon>Osteoglossidae</taxon>
        <taxon>Scleropages</taxon>
    </lineage>
</organism>
<keyword evidence="4" id="KW-0677">Repeat</keyword>
<keyword evidence="6 9" id="KW-0067">ATP-binding</keyword>
<evidence type="ECO:0000313" key="15">
    <source>
        <dbReference type="Proteomes" id="UP000694397"/>
    </source>
</evidence>
<dbReference type="SMART" id="SM00060">
    <property type="entry name" value="FN3"/>
    <property type="match status" value="1"/>
</dbReference>
<keyword evidence="5 9" id="KW-0547">Nucleotide-binding</keyword>
<evidence type="ECO:0000256" key="8">
    <source>
        <dbReference type="ARBA" id="ARBA00023319"/>
    </source>
</evidence>
<evidence type="ECO:0000256" key="5">
    <source>
        <dbReference type="ARBA" id="ARBA00022741"/>
    </source>
</evidence>
<dbReference type="FunFam" id="2.60.40.10:FF:001127">
    <property type="entry name" value="Myosin, light chain kinase a"/>
    <property type="match status" value="1"/>
</dbReference>
<dbReference type="PROSITE" id="PS00107">
    <property type="entry name" value="PROTEIN_KINASE_ATP"/>
    <property type="match status" value="1"/>
</dbReference>
<sequence>MLAFRTSSQEKQEFNLAGSPVSLRPVPIPRGHRSPVCLPEAPYFLLPPRNAAVHPGDKATFYVKVQGNPEPSVIFFHTGAQVDHYVHPYNLCRLGHGVHILTVVDVSPATAGRYTCEVTNSAGQVQMSFRLELKNQVGESAKHILRRYHSWGESHPRFVTKPCSVTAKEGERVEFKARITGRPPPSVSWLKDSMVLPSTSTIHSFFSSGFHLLQLGKVQRDDQGLYTCRLSSMAGEASASAQLTVTEANPCSILTHSCTSNEMYLQPSVQDQDSSAGGGSLGNGPTPGTVVSRSRTYPVQLATENKPGPAAELNPPRFTEPLKDCTVDEGCDIVLHGVLAGSQPFHISWLHNGEPVHFGTPSLDGVVVRLVVDDCLPEDAGAYTCVAENAAGKTSSSAAVCVRDYETICAIHNKKSVTPPLPNCILESKSWTFAHGPENNSTQQERKEQKTLRSFPVTHKKGLPVQLKDPPKQVEVRAGETARLQCCFSSSFPVAACWIHNKDQVVDGSRIWVENGDKHSTLVVAEAQASDVGSYIIVVRDRKGWVQHAVSLTVIDRPQPPASCPVISQISGSSLVLSWSGPCYDGGSAIVGYVVETKKEGPGEPGEWKELTGCCRSTSYRVRSGLEPLCEYSFRVRAYNAVGISRPSKESDIIKMDTEGKVQEEPQVYEDFVIDTTNKVTDHYTVLERLGMGKFGQVFQLVHKESGRVCAGKFYKGRRSMEREAARREIQLIKSLHHPKLVQCLGAYDSRSEIVMVMEYVAGGELFERIVDDNFEHTEPTSARYMQQILEGMRYIHQRNIVHLDLKPENVVCVDSSGTNIKIIDFGLASKLDPTTPLKIMQGTPEFVAPEVISFEPVELATDMWSVGVICYILLSGESPFQGNSESETLALVTAAELEFDEDFKEISDQARDFISNLVKKDVRRRLSCDEALAHPWMASFATANPRYTKTLPKEKMKKYLAKQKWKKTGKALLALKRLALLSSKVDGTSRPTSPGEDPGLTPEVEKALKSLEEKLLSQPYFSQPLMDQVVPRGSTVHLICNIQGYPDPEVEWLKEEESLKESSRLRVEYEEDGSCMLLLADAESGDSGLYTCRAANSQGEAHCSARLSVEG</sequence>
<reference evidence="14" key="3">
    <citation type="submission" date="2025-09" db="UniProtKB">
        <authorList>
            <consortium name="Ensembl"/>
        </authorList>
    </citation>
    <scope>IDENTIFICATION</scope>
</reference>
<comment type="similarity">
    <text evidence="2">Belongs to the protein kinase superfamily. CAMK Ser/Thr protein kinase family.</text>
</comment>
<reference evidence="14 15" key="1">
    <citation type="submission" date="2019-04" db="EMBL/GenBank/DDBJ databases">
        <authorList>
            <consortium name="Wellcome Sanger Institute Data Sharing"/>
        </authorList>
    </citation>
    <scope>NUCLEOTIDE SEQUENCE [LARGE SCALE GENOMIC DNA]</scope>
</reference>
<dbReference type="FunFam" id="2.60.40.10:FF:000080">
    <property type="entry name" value="Myosin light chain kinase, smooth muscle"/>
    <property type="match status" value="1"/>
</dbReference>
<dbReference type="SMART" id="SM00409">
    <property type="entry name" value="IG"/>
    <property type="match status" value="5"/>
</dbReference>
<dbReference type="InterPro" id="IPR007110">
    <property type="entry name" value="Ig-like_dom"/>
</dbReference>
<evidence type="ECO:0000256" key="7">
    <source>
        <dbReference type="ARBA" id="ARBA00023157"/>
    </source>
</evidence>
<dbReference type="Pfam" id="PF07679">
    <property type="entry name" value="I-set"/>
    <property type="match status" value="5"/>
</dbReference>
<dbReference type="Ensembl" id="ENSSFOT00015036203.2">
    <property type="protein sequence ID" value="ENSSFOP00015035814.1"/>
    <property type="gene ID" value="ENSSFOG00015022780.2"/>
</dbReference>
<dbReference type="FunFam" id="2.60.40.10:FF:000032">
    <property type="entry name" value="palladin isoform X1"/>
    <property type="match status" value="1"/>
</dbReference>
<dbReference type="GO" id="GO:0005524">
    <property type="term" value="F:ATP binding"/>
    <property type="evidence" value="ECO:0007669"/>
    <property type="project" value="UniProtKB-UniRule"/>
</dbReference>
<dbReference type="Gene3D" id="1.10.510.10">
    <property type="entry name" value="Transferase(Phosphotransferase) domain 1"/>
    <property type="match status" value="1"/>
</dbReference>
<evidence type="ECO:0000256" key="4">
    <source>
        <dbReference type="ARBA" id="ARBA00022737"/>
    </source>
</evidence>
<dbReference type="InterPro" id="IPR003599">
    <property type="entry name" value="Ig_sub"/>
</dbReference>
<feature type="domain" description="Ig-like" evidence="12">
    <location>
        <begin position="1020"/>
        <end position="1109"/>
    </location>
</feature>
<evidence type="ECO:0000259" key="12">
    <source>
        <dbReference type="PROSITE" id="PS50835"/>
    </source>
</evidence>
<dbReference type="FunFam" id="2.60.40.10:FF:000107">
    <property type="entry name" value="Myosin, light chain kinase a"/>
    <property type="match status" value="1"/>
</dbReference>
<dbReference type="SMART" id="SM00408">
    <property type="entry name" value="IGc2"/>
    <property type="match status" value="4"/>
</dbReference>
<accession>A0A8C9SEF2</accession>
<dbReference type="InterPro" id="IPR036116">
    <property type="entry name" value="FN3_sf"/>
</dbReference>
<dbReference type="SUPFAM" id="SSF49265">
    <property type="entry name" value="Fibronectin type III"/>
    <property type="match status" value="1"/>
</dbReference>
<keyword evidence="15" id="KW-1185">Reference proteome</keyword>
<feature type="binding site" evidence="9">
    <location>
        <position position="713"/>
    </location>
    <ligand>
        <name>ATP</name>
        <dbReference type="ChEBI" id="CHEBI:30616"/>
    </ligand>
</feature>
<dbReference type="InterPro" id="IPR000719">
    <property type="entry name" value="Prot_kinase_dom"/>
</dbReference>
<dbReference type="Pfam" id="PF00041">
    <property type="entry name" value="fn3"/>
    <property type="match status" value="1"/>
</dbReference>
<dbReference type="InterPro" id="IPR013783">
    <property type="entry name" value="Ig-like_fold"/>
</dbReference>
<evidence type="ECO:0000256" key="6">
    <source>
        <dbReference type="ARBA" id="ARBA00022840"/>
    </source>
</evidence>
<dbReference type="GO" id="GO:0045989">
    <property type="term" value="P:positive regulation of striated muscle contraction"/>
    <property type="evidence" value="ECO:0007669"/>
    <property type="project" value="UniProtKB-ARBA"/>
</dbReference>
<dbReference type="AlphaFoldDB" id="A0A8C9SEF2"/>
<dbReference type="InterPro" id="IPR003598">
    <property type="entry name" value="Ig_sub2"/>
</dbReference>
<dbReference type="Gene3D" id="3.30.200.20">
    <property type="entry name" value="Phosphorylase Kinase, domain 1"/>
    <property type="match status" value="1"/>
</dbReference>
<evidence type="ECO:0000259" key="13">
    <source>
        <dbReference type="PROSITE" id="PS50853"/>
    </source>
</evidence>
<evidence type="ECO:0000256" key="10">
    <source>
        <dbReference type="SAM" id="MobiDB-lite"/>
    </source>
</evidence>
<dbReference type="GO" id="GO:0003007">
    <property type="term" value="P:heart morphogenesis"/>
    <property type="evidence" value="ECO:0007669"/>
    <property type="project" value="UniProtKB-ARBA"/>
</dbReference>
<evidence type="ECO:0000256" key="9">
    <source>
        <dbReference type="PROSITE-ProRule" id="PRU10141"/>
    </source>
</evidence>
<dbReference type="InterPro" id="IPR008271">
    <property type="entry name" value="Ser/Thr_kinase_AS"/>
</dbReference>